<comment type="caution">
    <text evidence="7">The sequence shown here is derived from an EMBL/GenBank/DDBJ whole genome shotgun (WGS) entry which is preliminary data.</text>
</comment>
<evidence type="ECO:0000313" key="8">
    <source>
        <dbReference type="Proteomes" id="UP000053958"/>
    </source>
</evidence>
<reference evidence="7 8" key="1">
    <citation type="submission" date="2015-04" db="EMBL/GenBank/DDBJ databases">
        <authorList>
            <person name="Heijne W.H."/>
            <person name="Fedorova N.D."/>
            <person name="Nierman W.C."/>
            <person name="Vollebregt A.W."/>
            <person name="Zhao Z."/>
            <person name="Wu L."/>
            <person name="Kumar M."/>
            <person name="Stam H."/>
            <person name="van den Berg M.A."/>
            <person name="Pel H.J."/>
        </authorList>
    </citation>
    <scope>NUCLEOTIDE SEQUENCE [LARGE SCALE GENOMIC DNA]</scope>
    <source>
        <strain evidence="7 8">CBS 393.64</strain>
    </source>
</reference>
<dbReference type="EMBL" id="LASV01000344">
    <property type="protein sequence ID" value="KKA19490.1"/>
    <property type="molecule type" value="Genomic_DNA"/>
</dbReference>
<feature type="compositionally biased region" description="Polar residues" evidence="6">
    <location>
        <begin position="364"/>
        <end position="380"/>
    </location>
</feature>
<dbReference type="STRING" id="1408163.A0A0F4YN00"/>
<feature type="compositionally biased region" description="Polar residues" evidence="6">
    <location>
        <begin position="403"/>
        <end position="412"/>
    </location>
</feature>
<feature type="compositionally biased region" description="Polar residues" evidence="6">
    <location>
        <begin position="237"/>
        <end position="256"/>
    </location>
</feature>
<evidence type="ECO:0000313" key="7">
    <source>
        <dbReference type="EMBL" id="KKA19490.1"/>
    </source>
</evidence>
<name>A0A0F4YN00_RASE3</name>
<dbReference type="Proteomes" id="UP000053958">
    <property type="component" value="Unassembled WGS sequence"/>
</dbReference>
<feature type="region of interest" description="Disordered" evidence="6">
    <location>
        <begin position="194"/>
        <end position="412"/>
    </location>
</feature>
<comment type="similarity">
    <text evidence="3">Belongs to the INP1 family.</text>
</comment>
<evidence type="ECO:0000256" key="5">
    <source>
        <dbReference type="ARBA" id="ARBA00023136"/>
    </source>
</evidence>
<dbReference type="RefSeq" id="XP_013326102.1">
    <property type="nucleotide sequence ID" value="XM_013470648.1"/>
</dbReference>
<evidence type="ECO:0000256" key="4">
    <source>
        <dbReference type="ARBA" id="ARBA00021397"/>
    </source>
</evidence>
<gene>
    <name evidence="7" type="ORF">T310_6536</name>
</gene>
<comment type="function">
    <text evidence="1">Required for peroxisome inheritance.</text>
</comment>
<keyword evidence="8" id="KW-1185">Reference proteome</keyword>
<dbReference type="GO" id="GO:0005780">
    <property type="term" value="C:extrinsic component of intraperoxisomal membrane"/>
    <property type="evidence" value="ECO:0007669"/>
    <property type="project" value="InterPro"/>
</dbReference>
<accession>A0A0F4YN00</accession>
<evidence type="ECO:0000256" key="2">
    <source>
        <dbReference type="ARBA" id="ARBA00004421"/>
    </source>
</evidence>
<feature type="compositionally biased region" description="Pro residues" evidence="6">
    <location>
        <begin position="324"/>
        <end position="338"/>
    </location>
</feature>
<feature type="compositionally biased region" description="Low complexity" evidence="6">
    <location>
        <begin position="25"/>
        <end position="38"/>
    </location>
</feature>
<dbReference type="InterPro" id="IPR024758">
    <property type="entry name" value="Inp1"/>
</dbReference>
<organism evidence="7 8">
    <name type="scientific">Rasamsonia emersonii (strain ATCC 16479 / CBS 393.64 / IMI 116815)</name>
    <dbReference type="NCBI Taxonomy" id="1408163"/>
    <lineage>
        <taxon>Eukaryota</taxon>
        <taxon>Fungi</taxon>
        <taxon>Dikarya</taxon>
        <taxon>Ascomycota</taxon>
        <taxon>Pezizomycotina</taxon>
        <taxon>Eurotiomycetes</taxon>
        <taxon>Eurotiomycetidae</taxon>
        <taxon>Eurotiales</taxon>
        <taxon>Trichocomaceae</taxon>
        <taxon>Rasamsonia</taxon>
    </lineage>
</organism>
<feature type="compositionally biased region" description="Low complexity" evidence="6">
    <location>
        <begin position="306"/>
        <end position="315"/>
    </location>
</feature>
<feature type="compositionally biased region" description="Acidic residues" evidence="6">
    <location>
        <begin position="521"/>
        <end position="531"/>
    </location>
</feature>
<feature type="region of interest" description="Disordered" evidence="6">
    <location>
        <begin position="1"/>
        <end position="41"/>
    </location>
</feature>
<evidence type="ECO:0000256" key="3">
    <source>
        <dbReference type="ARBA" id="ARBA00010707"/>
    </source>
</evidence>
<evidence type="ECO:0000256" key="1">
    <source>
        <dbReference type="ARBA" id="ARBA00003594"/>
    </source>
</evidence>
<dbReference type="GO" id="GO:0045033">
    <property type="term" value="P:peroxisome inheritance"/>
    <property type="evidence" value="ECO:0007669"/>
    <property type="project" value="InterPro"/>
</dbReference>
<dbReference type="Pfam" id="PF12634">
    <property type="entry name" value="Inp1"/>
    <property type="match status" value="1"/>
</dbReference>
<feature type="region of interest" description="Disordered" evidence="6">
    <location>
        <begin position="508"/>
        <end position="546"/>
    </location>
</feature>
<dbReference type="GeneID" id="25318837"/>
<protein>
    <recommendedName>
        <fullName evidence="4">Inheritance of peroxisomes protein 1</fullName>
    </recommendedName>
</protein>
<dbReference type="OrthoDB" id="4097008at2759"/>
<proteinExistence type="inferred from homology"/>
<dbReference type="AlphaFoldDB" id="A0A0F4YN00"/>
<sequence>MPTPSDTEAELPIRRSATLPSRVISPNTASNGASNSSHANDKVLYSHPSAKIVHFSPQTPPGQLQSTPSSADFDYPVDTIETLPWRSPTERTVAVGRLILEQVPGSTVFLKCGTVVRAILKNSQCWCVDGKSTFVLRIRALTYYRIELPNETEEDVRRVTQLKDALSQFLLYEVTPCPFQRGFSVEIPVEARTPKKKKAWRPKERRESAPAETLKWPGENYLQGTAQRPRSAGYSDGNVTDDSASTSTNQTFSESDNPFDDIKPSAPIDIDFKPGSPKRCVTEPPRSVNDLLARSQPIPESDSEAEATLSSSAESFHSFRAPVSPLPPSPPSTIPPSSPTDQSSTELLYSRQRSSRHNREISEITITPEFTSSATQTTPTLERRSSEPRVAEETRAEPVPVTVSASPSLPQSSDAVATGVNVAHGEANVNDTNTATLRPLNALRKRELSPMPPPSTLSYPAEKDSKKNLTVTIFQKTFSLVLVPPILLLLLLIHIAARIAAGHTLQSAVSDSSPKLKASLIDDDGDSEDDFGVPTTPGQSRQEDGS</sequence>
<comment type="subcellular location">
    <subcellularLocation>
        <location evidence="2">Peroxisome membrane</location>
        <topology evidence="2">Peripheral membrane protein</topology>
    </subcellularLocation>
</comment>
<feature type="compositionally biased region" description="Basic and acidic residues" evidence="6">
    <location>
        <begin position="381"/>
        <end position="396"/>
    </location>
</feature>
<keyword evidence="5" id="KW-0472">Membrane</keyword>
<evidence type="ECO:0000256" key="6">
    <source>
        <dbReference type="SAM" id="MobiDB-lite"/>
    </source>
</evidence>